<accession>A0A173MNK4</accession>
<keyword evidence="1" id="KW-1133">Transmembrane helix</keyword>
<proteinExistence type="predicted"/>
<evidence type="ECO:0000256" key="1">
    <source>
        <dbReference type="SAM" id="Phobius"/>
    </source>
</evidence>
<gene>
    <name evidence="2" type="ORF">SAMN05421788_101477</name>
</gene>
<sequence>MQEDILVETPEGKLYSQKAITVATVFTGMLGGGYMLTQNLKVLGDTRPIKYVWLAVIINFVLIMGLAFSDFGEKIPGLVYALPGLLTINYILKKYNTPLAADFMERGGEVYNSGRVVVIAILSLIITVAVAFGVGVIVGLYQSLG</sequence>
<feature type="transmembrane region" description="Helical" evidence="1">
    <location>
        <begin position="20"/>
        <end position="37"/>
    </location>
</feature>
<keyword evidence="3" id="KW-1185">Reference proteome</keyword>
<protein>
    <submittedName>
        <fullName evidence="2">Uncharacterized protein</fullName>
    </submittedName>
</protein>
<keyword evidence="1" id="KW-0812">Transmembrane</keyword>
<feature type="transmembrane region" description="Helical" evidence="1">
    <location>
        <begin position="113"/>
        <end position="141"/>
    </location>
</feature>
<reference evidence="3" key="1">
    <citation type="submission" date="2017-01" db="EMBL/GenBank/DDBJ databases">
        <authorList>
            <person name="Varghese N."/>
            <person name="Submissions S."/>
        </authorList>
    </citation>
    <scope>NUCLEOTIDE SEQUENCE [LARGE SCALE GENOMIC DNA]</scope>
    <source>
        <strain evidence="3">DSM 21054</strain>
    </source>
</reference>
<organism evidence="2 3">
    <name type="scientific">Filimonas lacunae</name>
    <dbReference type="NCBI Taxonomy" id="477680"/>
    <lineage>
        <taxon>Bacteria</taxon>
        <taxon>Pseudomonadati</taxon>
        <taxon>Bacteroidota</taxon>
        <taxon>Chitinophagia</taxon>
        <taxon>Chitinophagales</taxon>
        <taxon>Chitinophagaceae</taxon>
        <taxon>Filimonas</taxon>
    </lineage>
</organism>
<dbReference type="STRING" id="477680.SAMN05421788_101477"/>
<dbReference type="RefSeq" id="WP_096511275.1">
    <property type="nucleotide sequence ID" value="NZ_AP017422.1"/>
</dbReference>
<evidence type="ECO:0000313" key="3">
    <source>
        <dbReference type="Proteomes" id="UP000186917"/>
    </source>
</evidence>
<dbReference type="KEGG" id="fln:FLA_5077"/>
<name>A0A173MNK4_9BACT</name>
<dbReference type="EMBL" id="FTOR01000001">
    <property type="protein sequence ID" value="SIS66084.1"/>
    <property type="molecule type" value="Genomic_DNA"/>
</dbReference>
<evidence type="ECO:0000313" key="2">
    <source>
        <dbReference type="EMBL" id="SIS66084.1"/>
    </source>
</evidence>
<keyword evidence="1" id="KW-0472">Membrane</keyword>
<dbReference type="Proteomes" id="UP000186917">
    <property type="component" value="Unassembled WGS sequence"/>
</dbReference>
<feature type="transmembrane region" description="Helical" evidence="1">
    <location>
        <begin position="49"/>
        <end position="69"/>
    </location>
</feature>
<dbReference type="AlphaFoldDB" id="A0A173MNK4"/>
<feature type="transmembrane region" description="Helical" evidence="1">
    <location>
        <begin position="75"/>
        <end position="92"/>
    </location>
</feature>